<keyword evidence="2 4" id="KW-0863">Zinc-finger</keyword>
<evidence type="ECO:0000313" key="8">
    <source>
        <dbReference type="Proteomes" id="UP000092600"/>
    </source>
</evidence>
<dbReference type="GO" id="GO:0008270">
    <property type="term" value="F:zinc ion binding"/>
    <property type="evidence" value="ECO:0007669"/>
    <property type="project" value="UniProtKB-KW"/>
</dbReference>
<dbReference type="AlphaFoldDB" id="A0A199VHM3"/>
<evidence type="ECO:0000259" key="6">
    <source>
        <dbReference type="PROSITE" id="PS50089"/>
    </source>
</evidence>
<dbReference type="Pfam" id="PF13639">
    <property type="entry name" value="zf-RING_2"/>
    <property type="match status" value="1"/>
</dbReference>
<evidence type="ECO:0000313" key="7">
    <source>
        <dbReference type="EMBL" id="OAY76508.1"/>
    </source>
</evidence>
<proteinExistence type="predicted"/>
<keyword evidence="9" id="KW-1185">Reference proteome</keyword>
<dbReference type="RefSeq" id="XP_020105122.1">
    <property type="nucleotide sequence ID" value="XM_020249533.1"/>
</dbReference>
<dbReference type="PROSITE" id="PS50089">
    <property type="entry name" value="ZF_RING_2"/>
    <property type="match status" value="1"/>
</dbReference>
<feature type="domain" description="RING-type" evidence="6">
    <location>
        <begin position="237"/>
        <end position="278"/>
    </location>
</feature>
<feature type="compositionally biased region" description="Pro residues" evidence="5">
    <location>
        <begin position="22"/>
        <end position="33"/>
    </location>
</feature>
<dbReference type="PANTHER" id="PTHR45931:SF3">
    <property type="entry name" value="RING ZINC FINGER-CONTAINING PROTEIN"/>
    <property type="match status" value="1"/>
</dbReference>
<dbReference type="Proteomes" id="UP000092600">
    <property type="component" value="Unassembled WGS sequence"/>
</dbReference>
<dbReference type="InterPro" id="IPR051834">
    <property type="entry name" value="RING_finger_E3_ligase"/>
</dbReference>
<reference evidence="10" key="2">
    <citation type="submission" date="2025-04" db="UniProtKB">
        <authorList>
            <consortium name="RefSeq"/>
        </authorList>
    </citation>
    <scope>IDENTIFICATION</scope>
    <source>
        <tissue evidence="10">Leaf</tissue>
    </source>
</reference>
<evidence type="ECO:0000313" key="9">
    <source>
        <dbReference type="Proteomes" id="UP000515123"/>
    </source>
</evidence>
<evidence type="ECO:0000256" key="5">
    <source>
        <dbReference type="SAM" id="MobiDB-lite"/>
    </source>
</evidence>
<dbReference type="OrthoDB" id="8062037at2759"/>
<evidence type="ECO:0000256" key="4">
    <source>
        <dbReference type="PROSITE-ProRule" id="PRU00175"/>
    </source>
</evidence>
<gene>
    <name evidence="10" type="primary">LOC109721760</name>
    <name evidence="7" type="ORF">ACMD2_03534</name>
</gene>
<dbReference type="InterPro" id="IPR001841">
    <property type="entry name" value="Znf_RING"/>
</dbReference>
<evidence type="ECO:0000256" key="2">
    <source>
        <dbReference type="ARBA" id="ARBA00022771"/>
    </source>
</evidence>
<organism evidence="7 8">
    <name type="scientific">Ananas comosus</name>
    <name type="common">Pineapple</name>
    <name type="synonym">Ananas ananas</name>
    <dbReference type="NCBI Taxonomy" id="4615"/>
    <lineage>
        <taxon>Eukaryota</taxon>
        <taxon>Viridiplantae</taxon>
        <taxon>Streptophyta</taxon>
        <taxon>Embryophyta</taxon>
        <taxon>Tracheophyta</taxon>
        <taxon>Spermatophyta</taxon>
        <taxon>Magnoliopsida</taxon>
        <taxon>Liliopsida</taxon>
        <taxon>Poales</taxon>
        <taxon>Bromeliaceae</taxon>
        <taxon>Bromelioideae</taxon>
        <taxon>Ananas</taxon>
    </lineage>
</organism>
<dbReference type="Gene3D" id="3.30.40.10">
    <property type="entry name" value="Zinc/RING finger domain, C3HC4 (zinc finger)"/>
    <property type="match status" value="1"/>
</dbReference>
<sequence length="281" mass="31845">MTSASELFYNWRSRGGRISDPDPGPEPSAPSPFPSDRDADLRRLRLRRRRRLRRRDLGGHQAQAPPRRHPCHHRASQIELESIQLDAITASDSTGGNDGIDGTTSGIDRLRLIRSERLPGAVVQARERLIERLRGISLTESRQNTAVSGISWDEFAISGVFRVVSIGNRETEAPAEWYESGSPFSNFTIESEEAFSVRNFNNRRPPGLSKEALNALKHEVFRHVEEDDESIRASLECSICLERFKEGVELMRLWCGHRFHPDCLVPWLLNCGDCPYCRAVI</sequence>
<name>A0A199VHM3_ANACO</name>
<dbReference type="InterPro" id="IPR013083">
    <property type="entry name" value="Znf_RING/FYVE/PHD"/>
</dbReference>
<protein>
    <submittedName>
        <fullName evidence="7">E3 ubiquitin-protein ligase RLIM</fullName>
    </submittedName>
    <submittedName>
        <fullName evidence="10">Probable E3 ubiquitin-protein ligase RHY1A</fullName>
    </submittedName>
</protein>
<dbReference type="SUPFAM" id="SSF57850">
    <property type="entry name" value="RING/U-box"/>
    <property type="match status" value="1"/>
</dbReference>
<accession>A0A199VHM3</accession>
<dbReference type="STRING" id="4615.A0A199VHM3"/>
<dbReference type="EMBL" id="LSRQ01001777">
    <property type="protein sequence ID" value="OAY76508.1"/>
    <property type="molecule type" value="Genomic_DNA"/>
</dbReference>
<dbReference type="GO" id="GO:0061630">
    <property type="term" value="F:ubiquitin protein ligase activity"/>
    <property type="evidence" value="ECO:0007669"/>
    <property type="project" value="TreeGrafter"/>
</dbReference>
<evidence type="ECO:0000256" key="3">
    <source>
        <dbReference type="ARBA" id="ARBA00022833"/>
    </source>
</evidence>
<feature type="region of interest" description="Disordered" evidence="5">
    <location>
        <begin position="1"/>
        <end position="74"/>
    </location>
</feature>
<keyword evidence="1" id="KW-0479">Metal-binding</keyword>
<keyword evidence="3" id="KW-0862">Zinc</keyword>
<feature type="compositionally biased region" description="Basic residues" evidence="5">
    <location>
        <begin position="44"/>
        <end position="54"/>
    </location>
</feature>
<evidence type="ECO:0000256" key="1">
    <source>
        <dbReference type="ARBA" id="ARBA00022723"/>
    </source>
</evidence>
<dbReference type="GeneID" id="109721760"/>
<dbReference type="PANTHER" id="PTHR45931">
    <property type="entry name" value="SI:CH211-59O9.10"/>
    <property type="match status" value="1"/>
</dbReference>
<dbReference type="Proteomes" id="UP000515123">
    <property type="component" value="Linkage group 15"/>
</dbReference>
<evidence type="ECO:0000313" key="10">
    <source>
        <dbReference type="RefSeq" id="XP_020105122.1"/>
    </source>
</evidence>
<dbReference type="GO" id="GO:0006511">
    <property type="term" value="P:ubiquitin-dependent protein catabolic process"/>
    <property type="evidence" value="ECO:0007669"/>
    <property type="project" value="TreeGrafter"/>
</dbReference>
<reference evidence="7 8" key="1">
    <citation type="journal article" date="2016" name="DNA Res.">
        <title>The draft genome of MD-2 pineapple using hybrid error correction of long reads.</title>
        <authorList>
            <person name="Redwan R.M."/>
            <person name="Saidin A."/>
            <person name="Kumar S.V."/>
        </authorList>
    </citation>
    <scope>NUCLEOTIDE SEQUENCE [LARGE SCALE GENOMIC DNA]</scope>
    <source>
        <strain evidence="8">cv. MD2</strain>
        <tissue evidence="7">Leaf</tissue>
    </source>
</reference>
<dbReference type="SMART" id="SM00184">
    <property type="entry name" value="RING"/>
    <property type="match status" value="1"/>
</dbReference>
<dbReference type="GO" id="GO:0005634">
    <property type="term" value="C:nucleus"/>
    <property type="evidence" value="ECO:0007669"/>
    <property type="project" value="TreeGrafter"/>
</dbReference>
<dbReference type="CDD" id="cd16454">
    <property type="entry name" value="RING-H2_PA-TM-RING"/>
    <property type="match status" value="1"/>
</dbReference>